<evidence type="ECO:0000313" key="6">
    <source>
        <dbReference type="Proteomes" id="UP000027318"/>
    </source>
</evidence>
<comment type="caution">
    <text evidence="5">The sequence shown here is derived from an EMBL/GenBank/DDBJ whole genome shotgun (WGS) entry which is preliminary data.</text>
</comment>
<keyword evidence="2" id="KW-0449">Lipoprotein</keyword>
<dbReference type="PANTHER" id="PTHR30203">
    <property type="entry name" value="OUTER MEMBRANE CATION EFFLUX PROTEIN"/>
    <property type="match status" value="1"/>
</dbReference>
<dbReference type="NCBIfam" id="TIGR01845">
    <property type="entry name" value="outer_NodT"/>
    <property type="match status" value="1"/>
</dbReference>
<organism evidence="5 6">
    <name type="scientific">Nitrincola lacisaponensis</name>
    <dbReference type="NCBI Taxonomy" id="267850"/>
    <lineage>
        <taxon>Bacteria</taxon>
        <taxon>Pseudomonadati</taxon>
        <taxon>Pseudomonadota</taxon>
        <taxon>Gammaproteobacteria</taxon>
        <taxon>Oceanospirillales</taxon>
        <taxon>Oceanospirillaceae</taxon>
        <taxon>Nitrincola</taxon>
    </lineage>
</organism>
<keyword evidence="3" id="KW-0175">Coiled coil</keyword>
<evidence type="ECO:0000256" key="2">
    <source>
        <dbReference type="RuleBase" id="RU362097"/>
    </source>
</evidence>
<dbReference type="Proteomes" id="UP000027318">
    <property type="component" value="Unassembled WGS sequence"/>
</dbReference>
<evidence type="ECO:0000256" key="1">
    <source>
        <dbReference type="ARBA" id="ARBA00007613"/>
    </source>
</evidence>
<dbReference type="PROSITE" id="PS51257">
    <property type="entry name" value="PROKAR_LIPOPROTEIN"/>
    <property type="match status" value="1"/>
</dbReference>
<dbReference type="AlphaFoldDB" id="A0A063Y194"/>
<dbReference type="GO" id="GO:0015562">
    <property type="term" value="F:efflux transmembrane transporter activity"/>
    <property type="evidence" value="ECO:0007669"/>
    <property type="project" value="InterPro"/>
</dbReference>
<dbReference type="SUPFAM" id="SSF56954">
    <property type="entry name" value="Outer membrane efflux proteins (OEP)"/>
    <property type="match status" value="1"/>
</dbReference>
<dbReference type="EMBL" id="JMSZ01000042">
    <property type="protein sequence ID" value="KDE38526.1"/>
    <property type="molecule type" value="Genomic_DNA"/>
</dbReference>
<keyword evidence="2" id="KW-0732">Signal</keyword>
<dbReference type="STRING" id="267850.ADINL_2981"/>
<keyword evidence="2" id="KW-0472">Membrane</keyword>
<sequence length="471" mass="51875">MPKYLRLSGAALVVLLTGCAVGTPYQQPITALPEQWPLSDMHADAAQQDWQHWWQQYQDPHLDHLVSLAMQDNLDLRLQLSRIREAHARLGLSQADKRPSISAQADAARERSAADLTPAGQTGLNNQFAVTGVLSYELDLWGRLAQEQDAAQALLAQSEYAHHALQLNIVADLVATYFDFRNAERQQGITEATIASREETLRLEQLRYQMGQSDELSLRQAESELQSALAQLPVQRERVRVLEGALAVLTGMSPAALMDTLNYGDTRLDQIRLPEVIPALMPAELLQRRPDIRAAEAGLMAAHARIGVAEASRFPSFSLSALLGTRGLEVDDLFTGGAAAWGLTAGLIGPLIDFGRTQARIESAEAQAEQAEIQYQSSVQLAFNEVRDALVIYQTRAERTEAVQRQEAAYQRTLELAEIRYREGLIGFIEVLDAQRALMSAQLALSEAMRDQLIASATLFKALGGGWQAES</sequence>
<evidence type="ECO:0000256" key="4">
    <source>
        <dbReference type="SAM" id="MobiDB-lite"/>
    </source>
</evidence>
<feature type="signal peptide" evidence="2">
    <location>
        <begin position="1"/>
        <end position="22"/>
    </location>
</feature>
<feature type="chain" id="PRO_5001432103" evidence="2">
    <location>
        <begin position="23"/>
        <end position="471"/>
    </location>
</feature>
<feature type="region of interest" description="Disordered" evidence="4">
    <location>
        <begin position="95"/>
        <end position="119"/>
    </location>
</feature>
<dbReference type="GO" id="GO:0009279">
    <property type="term" value="C:cell outer membrane"/>
    <property type="evidence" value="ECO:0007669"/>
    <property type="project" value="UniProtKB-SubCell"/>
</dbReference>
<feature type="coiled-coil region" evidence="3">
    <location>
        <begin position="354"/>
        <end position="381"/>
    </location>
</feature>
<gene>
    <name evidence="5" type="ORF">ADINL_2981</name>
</gene>
<accession>A0A063Y194</accession>
<keyword evidence="2" id="KW-0812">Transmembrane</keyword>
<keyword evidence="2" id="KW-0564">Palmitate</keyword>
<dbReference type="PATRIC" id="fig|267850.7.peg.2932"/>
<dbReference type="Gene3D" id="2.20.200.10">
    <property type="entry name" value="Outer membrane efflux proteins (OEP)"/>
    <property type="match status" value="1"/>
</dbReference>
<evidence type="ECO:0000256" key="3">
    <source>
        <dbReference type="SAM" id="Coils"/>
    </source>
</evidence>
<keyword evidence="2" id="KW-1134">Transmembrane beta strand</keyword>
<dbReference type="InterPro" id="IPR003423">
    <property type="entry name" value="OMP_efflux"/>
</dbReference>
<dbReference type="PANTHER" id="PTHR30203:SF32">
    <property type="entry name" value="CATION EFFLUX SYSTEM PROTEIN CUSC"/>
    <property type="match status" value="1"/>
</dbReference>
<dbReference type="Gene3D" id="1.20.1600.10">
    <property type="entry name" value="Outer membrane efflux proteins (OEP)"/>
    <property type="match status" value="1"/>
</dbReference>
<keyword evidence="6" id="KW-1185">Reference proteome</keyword>
<evidence type="ECO:0000313" key="5">
    <source>
        <dbReference type="EMBL" id="KDE38526.1"/>
    </source>
</evidence>
<dbReference type="Pfam" id="PF02321">
    <property type="entry name" value="OEP"/>
    <property type="match status" value="2"/>
</dbReference>
<proteinExistence type="inferred from homology"/>
<protein>
    <submittedName>
        <fullName evidence="5">Outer membrane protein</fullName>
    </submittedName>
</protein>
<comment type="subcellular location">
    <subcellularLocation>
        <location evidence="2">Cell outer membrane</location>
        <topology evidence="2">Lipid-anchor</topology>
    </subcellularLocation>
</comment>
<reference evidence="5 6" key="1">
    <citation type="journal article" date="2005" name="Int. J. Syst. Evol. Microbiol.">
        <title>Nitrincola lacisaponensis gen. nov., sp. nov., a novel alkaliphilic bacterium isolated from an alkaline, saline lake.</title>
        <authorList>
            <person name="Dimitriu P.A."/>
            <person name="Shukla S.K."/>
            <person name="Conradt J."/>
            <person name="Marquez M.C."/>
            <person name="Ventosa A."/>
            <person name="Maglia A."/>
            <person name="Peyton B.M."/>
            <person name="Pinkart H.C."/>
            <person name="Mormile M.R."/>
        </authorList>
    </citation>
    <scope>NUCLEOTIDE SEQUENCE [LARGE SCALE GENOMIC DNA]</scope>
    <source>
        <strain evidence="5 6">4CA</strain>
    </source>
</reference>
<name>A0A063Y194_9GAMM</name>
<dbReference type="RefSeq" id="WP_036549845.1">
    <property type="nucleotide sequence ID" value="NZ_JMSZ01000042.1"/>
</dbReference>
<comment type="similarity">
    <text evidence="1 2">Belongs to the outer membrane factor (OMF) (TC 1.B.17) family.</text>
</comment>
<dbReference type="InterPro" id="IPR010131">
    <property type="entry name" value="MdtP/NodT-like"/>
</dbReference>
<dbReference type="OrthoDB" id="9770517at2"/>